<name>A0AAE1AJ34_9GAST</name>
<accession>A0AAE1AJ34</accession>
<dbReference type="Proteomes" id="UP001283361">
    <property type="component" value="Unassembled WGS sequence"/>
</dbReference>
<organism evidence="1 2">
    <name type="scientific">Elysia crispata</name>
    <name type="common">lettuce slug</name>
    <dbReference type="NCBI Taxonomy" id="231223"/>
    <lineage>
        <taxon>Eukaryota</taxon>
        <taxon>Metazoa</taxon>
        <taxon>Spiralia</taxon>
        <taxon>Lophotrochozoa</taxon>
        <taxon>Mollusca</taxon>
        <taxon>Gastropoda</taxon>
        <taxon>Heterobranchia</taxon>
        <taxon>Euthyneura</taxon>
        <taxon>Panpulmonata</taxon>
        <taxon>Sacoglossa</taxon>
        <taxon>Placobranchoidea</taxon>
        <taxon>Plakobranchidae</taxon>
        <taxon>Elysia</taxon>
    </lineage>
</organism>
<evidence type="ECO:0000313" key="1">
    <source>
        <dbReference type="EMBL" id="KAK3788568.1"/>
    </source>
</evidence>
<protein>
    <submittedName>
        <fullName evidence="1">Uncharacterized protein</fullName>
    </submittedName>
</protein>
<dbReference type="AlphaFoldDB" id="A0AAE1AJ34"/>
<gene>
    <name evidence="1" type="ORF">RRG08_031224</name>
</gene>
<comment type="caution">
    <text evidence="1">The sequence shown here is derived from an EMBL/GenBank/DDBJ whole genome shotgun (WGS) entry which is preliminary data.</text>
</comment>
<dbReference type="EMBL" id="JAWDGP010001753">
    <property type="protein sequence ID" value="KAK3788568.1"/>
    <property type="molecule type" value="Genomic_DNA"/>
</dbReference>
<sequence>MTVWYKKKMPSCPANSFFCLFVLLPLSWRKVFSDNPRKLVRRAGGVCDADKRPGFCGNETGTHLLICSVFKPTLLDFLFESRSD</sequence>
<reference evidence="1" key="1">
    <citation type="journal article" date="2023" name="G3 (Bethesda)">
        <title>A reference genome for the long-term kleptoplast-retaining sea slug Elysia crispata morphotype clarki.</title>
        <authorList>
            <person name="Eastman K.E."/>
            <person name="Pendleton A.L."/>
            <person name="Shaikh M.A."/>
            <person name="Suttiyut T."/>
            <person name="Ogas R."/>
            <person name="Tomko P."/>
            <person name="Gavelis G."/>
            <person name="Widhalm J.R."/>
            <person name="Wisecaver J.H."/>
        </authorList>
    </citation>
    <scope>NUCLEOTIDE SEQUENCE</scope>
    <source>
        <strain evidence="1">ECLA1</strain>
    </source>
</reference>
<evidence type="ECO:0000313" key="2">
    <source>
        <dbReference type="Proteomes" id="UP001283361"/>
    </source>
</evidence>
<keyword evidence="2" id="KW-1185">Reference proteome</keyword>
<proteinExistence type="predicted"/>